<feature type="transmembrane region" description="Helical" evidence="1">
    <location>
        <begin position="12"/>
        <end position="36"/>
    </location>
</feature>
<keyword evidence="3" id="KW-1185">Reference proteome</keyword>
<proteinExistence type="predicted"/>
<evidence type="ECO:0000256" key="1">
    <source>
        <dbReference type="SAM" id="Phobius"/>
    </source>
</evidence>
<keyword evidence="1" id="KW-0472">Membrane</keyword>
<dbReference type="EMBL" id="JAFBED010000005">
    <property type="protein sequence ID" value="MBM7620735.1"/>
    <property type="molecule type" value="Genomic_DNA"/>
</dbReference>
<sequence length="147" mass="17222">MPGKNNKTVLNSVLIVGDTLLHFYFFLLQLVIHLFWYNNFFLADNEQELSHLNWQVTLLFVGCGLLVALSLKYFNISETFQKFKVVILMLAISFSLLFHVLWTFLNLTGEFLPKNQIGLQLVLFFLTVLLFTYANKKRARLFLKKHT</sequence>
<keyword evidence="1" id="KW-1133">Transmembrane helix</keyword>
<gene>
    <name evidence="2" type="ORF">JOC95_002590</name>
</gene>
<feature type="transmembrane region" description="Helical" evidence="1">
    <location>
        <begin position="117"/>
        <end position="135"/>
    </location>
</feature>
<comment type="caution">
    <text evidence="2">The sequence shown here is derived from an EMBL/GenBank/DDBJ whole genome shotgun (WGS) entry which is preliminary data.</text>
</comment>
<evidence type="ECO:0000313" key="3">
    <source>
        <dbReference type="Proteomes" id="UP000737402"/>
    </source>
</evidence>
<dbReference type="Proteomes" id="UP000737402">
    <property type="component" value="Unassembled WGS sequence"/>
</dbReference>
<keyword evidence="1" id="KW-0812">Transmembrane</keyword>
<dbReference type="RefSeq" id="WP_204416735.1">
    <property type="nucleotide sequence ID" value="NZ_JAFBED010000005.1"/>
</dbReference>
<accession>A0ABS2P2S2</accession>
<organism evidence="2 3">
    <name type="scientific">Sutcliffiella tianshenii</name>
    <dbReference type="NCBI Taxonomy" id="1463404"/>
    <lineage>
        <taxon>Bacteria</taxon>
        <taxon>Bacillati</taxon>
        <taxon>Bacillota</taxon>
        <taxon>Bacilli</taxon>
        <taxon>Bacillales</taxon>
        <taxon>Bacillaceae</taxon>
        <taxon>Sutcliffiella</taxon>
    </lineage>
</organism>
<feature type="transmembrane region" description="Helical" evidence="1">
    <location>
        <begin position="56"/>
        <end position="74"/>
    </location>
</feature>
<reference evidence="2 3" key="1">
    <citation type="submission" date="2021-01" db="EMBL/GenBank/DDBJ databases">
        <title>Genomic Encyclopedia of Type Strains, Phase IV (KMG-IV): sequencing the most valuable type-strain genomes for metagenomic binning, comparative biology and taxonomic classification.</title>
        <authorList>
            <person name="Goeker M."/>
        </authorList>
    </citation>
    <scope>NUCLEOTIDE SEQUENCE [LARGE SCALE GENOMIC DNA]</scope>
    <source>
        <strain evidence="2 3">DSM 25879</strain>
    </source>
</reference>
<feature type="transmembrane region" description="Helical" evidence="1">
    <location>
        <begin position="86"/>
        <end position="105"/>
    </location>
</feature>
<evidence type="ECO:0000313" key="2">
    <source>
        <dbReference type="EMBL" id="MBM7620735.1"/>
    </source>
</evidence>
<name>A0ABS2P2S2_9BACI</name>
<protein>
    <submittedName>
        <fullName evidence="2">Glucan phosphoethanolaminetransferase (Alkaline phosphatase superfamily)</fullName>
    </submittedName>
</protein>